<proteinExistence type="predicted"/>
<reference evidence="1 3" key="1">
    <citation type="submission" date="2017-10" db="EMBL/GenBank/DDBJ databases">
        <title>Draft genome sequences of Aggregatibacter actinomycetemcomitans strains 310a and 310b.</title>
        <authorList>
            <person name="May A.C."/>
            <person name="Ohta H."/>
            <person name="Maeda H."/>
            <person name="Kokeguchi S."/>
            <person name="Cugini C."/>
        </authorList>
    </citation>
    <scope>NUCLEOTIDE SEQUENCE [LARGE SCALE GENOMIC DNA]</scope>
    <source>
        <strain evidence="1 3">310b</strain>
    </source>
</reference>
<evidence type="ECO:0000313" key="3">
    <source>
        <dbReference type="Proteomes" id="UP000226080"/>
    </source>
</evidence>
<dbReference type="AlphaFoldDB" id="A0AB74N4L7"/>
<keyword evidence="3" id="KW-1185">Reference proteome</keyword>
<dbReference type="Proteomes" id="UP000226080">
    <property type="component" value="Unassembled WGS sequence"/>
</dbReference>
<dbReference type="EMBL" id="PCGW01000021">
    <property type="protein sequence ID" value="PHO19939.1"/>
    <property type="molecule type" value="Genomic_DNA"/>
</dbReference>
<protein>
    <submittedName>
        <fullName evidence="2">Uncharacterized protein</fullName>
    </submittedName>
</protein>
<name>A0AB74N4L7_AGGAC</name>
<evidence type="ECO:0000313" key="4">
    <source>
        <dbReference type="Proteomes" id="UP000323012"/>
    </source>
</evidence>
<organism evidence="2 4">
    <name type="scientific">Aggregatibacter actinomycetemcomitans</name>
    <name type="common">Actinobacillus actinomycetemcomitans</name>
    <name type="synonym">Haemophilus actinomycetemcomitans</name>
    <dbReference type="NCBI Taxonomy" id="714"/>
    <lineage>
        <taxon>Bacteria</taxon>
        <taxon>Pseudomonadati</taxon>
        <taxon>Pseudomonadota</taxon>
        <taxon>Gammaproteobacteria</taxon>
        <taxon>Pasteurellales</taxon>
        <taxon>Pasteurellaceae</taxon>
        <taxon>Aggregatibacter</taxon>
    </lineage>
</organism>
<gene>
    <name evidence="1" type="ORF">CQR80_09710</name>
    <name evidence="2" type="ORF">FXB79_08355</name>
</gene>
<dbReference type="EMBL" id="VSED01000023">
    <property type="protein sequence ID" value="TYA38498.1"/>
    <property type="molecule type" value="Genomic_DNA"/>
</dbReference>
<evidence type="ECO:0000313" key="1">
    <source>
        <dbReference type="EMBL" id="PHO19939.1"/>
    </source>
</evidence>
<accession>A0AB74N4L7</accession>
<dbReference type="Proteomes" id="UP000323012">
    <property type="component" value="Unassembled WGS sequence"/>
</dbReference>
<comment type="caution">
    <text evidence="2">The sequence shown here is derived from an EMBL/GenBank/DDBJ whole genome shotgun (WGS) entry which is preliminary data.</text>
</comment>
<sequence length="105" mass="12182">MIKRFFVLYQKLCGNSCSLNEIVVIGQVLDLGCGCGERLKLYLEPRELNNLSLCSTEPNISLSKLWEGTFETKVRLFLQAFWRLNVIESTFRANHRNGSHFERIQ</sequence>
<reference evidence="2 4" key="2">
    <citation type="submission" date="2019-08" db="EMBL/GenBank/DDBJ databases">
        <title>Whole genome sequencing of Aggregatibacter actinomycetemcomitans cultured from blood stream infections in Denmark reveals a novel phylogenetic lineage expressing serotype a membrane O polysaccharide.</title>
        <authorList>
            <person name="Nedergaard S."/>
            <person name="Kobel C.M."/>
            <person name="Nielsen M.B."/>
            <person name="Moeller R.T."/>
            <person name="Jensen A.B."/>
            <person name="Noerskov-Lauritsen N."/>
        </authorList>
    </citation>
    <scope>NUCLEOTIDE SEQUENCE [LARGE SCALE GENOMIC DNA]</scope>
    <source>
        <strain evidence="2 4">PN_563</strain>
    </source>
</reference>
<evidence type="ECO:0000313" key="2">
    <source>
        <dbReference type="EMBL" id="TYA38498.1"/>
    </source>
</evidence>